<protein>
    <submittedName>
        <fullName evidence="6">Crp/Fnr family transcriptional regulator</fullName>
    </submittedName>
</protein>
<keyword evidence="1" id="KW-0805">Transcription regulation</keyword>
<dbReference type="InterPro" id="IPR018490">
    <property type="entry name" value="cNMP-bd_dom_sf"/>
</dbReference>
<accession>A0A932A6P3</accession>
<dbReference type="GO" id="GO:0003700">
    <property type="term" value="F:DNA-binding transcription factor activity"/>
    <property type="evidence" value="ECO:0007669"/>
    <property type="project" value="InterPro"/>
</dbReference>
<keyword evidence="2" id="KW-0238">DNA-binding</keyword>
<dbReference type="PANTHER" id="PTHR24567">
    <property type="entry name" value="CRP FAMILY TRANSCRIPTIONAL REGULATORY PROTEIN"/>
    <property type="match status" value="1"/>
</dbReference>
<reference evidence="6" key="1">
    <citation type="submission" date="2020-07" db="EMBL/GenBank/DDBJ databases">
        <title>Huge and variable diversity of episymbiotic CPR bacteria and DPANN archaea in groundwater ecosystems.</title>
        <authorList>
            <person name="He C.Y."/>
            <person name="Keren R."/>
            <person name="Whittaker M."/>
            <person name="Farag I.F."/>
            <person name="Doudna J."/>
            <person name="Cate J.H.D."/>
            <person name="Banfield J.F."/>
        </authorList>
    </citation>
    <scope>NUCLEOTIDE SEQUENCE</scope>
    <source>
        <strain evidence="6">NC_groundwater_580_Pr5_B-0.1um_64_19</strain>
    </source>
</reference>
<dbReference type="Gene3D" id="1.10.10.10">
    <property type="entry name" value="Winged helix-like DNA-binding domain superfamily/Winged helix DNA-binding domain"/>
    <property type="match status" value="1"/>
</dbReference>
<dbReference type="Pfam" id="PF00027">
    <property type="entry name" value="cNMP_binding"/>
    <property type="match status" value="1"/>
</dbReference>
<dbReference type="PROSITE" id="PS50042">
    <property type="entry name" value="CNMP_BINDING_3"/>
    <property type="match status" value="1"/>
</dbReference>
<dbReference type="Pfam" id="PF13545">
    <property type="entry name" value="HTH_Crp_2"/>
    <property type="match status" value="1"/>
</dbReference>
<dbReference type="InterPro" id="IPR036388">
    <property type="entry name" value="WH-like_DNA-bd_sf"/>
</dbReference>
<dbReference type="GO" id="GO:0005829">
    <property type="term" value="C:cytosol"/>
    <property type="evidence" value="ECO:0007669"/>
    <property type="project" value="TreeGrafter"/>
</dbReference>
<dbReference type="SUPFAM" id="SSF51206">
    <property type="entry name" value="cAMP-binding domain-like"/>
    <property type="match status" value="1"/>
</dbReference>
<dbReference type="InterPro" id="IPR018335">
    <property type="entry name" value="Tscrpt_reg_HTH_Crp-type_CS"/>
</dbReference>
<evidence type="ECO:0000259" key="4">
    <source>
        <dbReference type="PROSITE" id="PS50042"/>
    </source>
</evidence>
<proteinExistence type="predicted"/>
<dbReference type="PANTHER" id="PTHR24567:SF74">
    <property type="entry name" value="HTH-TYPE TRANSCRIPTIONAL REGULATOR ARCR"/>
    <property type="match status" value="1"/>
</dbReference>
<dbReference type="PRINTS" id="PR00034">
    <property type="entry name" value="HTHCRP"/>
</dbReference>
<evidence type="ECO:0000313" key="6">
    <source>
        <dbReference type="EMBL" id="MBI2677708.1"/>
    </source>
</evidence>
<dbReference type="SMART" id="SM00100">
    <property type="entry name" value="cNMP"/>
    <property type="match status" value="1"/>
</dbReference>
<dbReference type="CDD" id="cd00038">
    <property type="entry name" value="CAP_ED"/>
    <property type="match status" value="1"/>
</dbReference>
<organism evidence="6 7">
    <name type="scientific">Candidatus Korobacter versatilis</name>
    <dbReference type="NCBI Taxonomy" id="658062"/>
    <lineage>
        <taxon>Bacteria</taxon>
        <taxon>Pseudomonadati</taxon>
        <taxon>Acidobacteriota</taxon>
        <taxon>Terriglobia</taxon>
        <taxon>Terriglobales</taxon>
        <taxon>Candidatus Korobacteraceae</taxon>
        <taxon>Candidatus Korobacter</taxon>
    </lineage>
</organism>
<dbReference type="PROSITE" id="PS00042">
    <property type="entry name" value="HTH_CRP_1"/>
    <property type="match status" value="1"/>
</dbReference>
<dbReference type="PROSITE" id="PS51063">
    <property type="entry name" value="HTH_CRP_2"/>
    <property type="match status" value="1"/>
</dbReference>
<feature type="domain" description="Cyclic nucleotide-binding" evidence="4">
    <location>
        <begin position="23"/>
        <end position="143"/>
    </location>
</feature>
<name>A0A932A6P3_9BACT</name>
<dbReference type="InterPro" id="IPR012318">
    <property type="entry name" value="HTH_CRP"/>
</dbReference>
<keyword evidence="3" id="KW-0804">Transcription</keyword>
<dbReference type="SMART" id="SM00419">
    <property type="entry name" value="HTH_CRP"/>
    <property type="match status" value="1"/>
</dbReference>
<dbReference type="InterPro" id="IPR050397">
    <property type="entry name" value="Env_Response_Regulators"/>
</dbReference>
<dbReference type="InterPro" id="IPR036390">
    <property type="entry name" value="WH_DNA-bd_sf"/>
</dbReference>
<evidence type="ECO:0000256" key="3">
    <source>
        <dbReference type="ARBA" id="ARBA00023163"/>
    </source>
</evidence>
<dbReference type="Gene3D" id="2.60.120.10">
    <property type="entry name" value="Jelly Rolls"/>
    <property type="match status" value="1"/>
</dbReference>
<dbReference type="InterPro" id="IPR014710">
    <property type="entry name" value="RmlC-like_jellyroll"/>
</dbReference>
<dbReference type="InterPro" id="IPR000595">
    <property type="entry name" value="cNMP-bd_dom"/>
</dbReference>
<dbReference type="AlphaFoldDB" id="A0A932A6P3"/>
<dbReference type="SUPFAM" id="SSF46785">
    <property type="entry name" value="Winged helix' DNA-binding domain"/>
    <property type="match status" value="1"/>
</dbReference>
<dbReference type="CDD" id="cd00092">
    <property type="entry name" value="HTH_CRP"/>
    <property type="match status" value="1"/>
</dbReference>
<feature type="domain" description="HTH crp-type" evidence="5">
    <location>
        <begin position="158"/>
        <end position="230"/>
    </location>
</feature>
<dbReference type="Proteomes" id="UP000779809">
    <property type="component" value="Unassembled WGS sequence"/>
</dbReference>
<evidence type="ECO:0000259" key="5">
    <source>
        <dbReference type="PROSITE" id="PS51063"/>
    </source>
</evidence>
<dbReference type="EMBL" id="JACPNR010000004">
    <property type="protein sequence ID" value="MBI2677708.1"/>
    <property type="molecule type" value="Genomic_DNA"/>
</dbReference>
<evidence type="ECO:0000256" key="1">
    <source>
        <dbReference type="ARBA" id="ARBA00023015"/>
    </source>
</evidence>
<dbReference type="GO" id="GO:0003677">
    <property type="term" value="F:DNA binding"/>
    <property type="evidence" value="ECO:0007669"/>
    <property type="project" value="UniProtKB-KW"/>
</dbReference>
<evidence type="ECO:0000313" key="7">
    <source>
        <dbReference type="Proteomes" id="UP000779809"/>
    </source>
</evidence>
<evidence type="ECO:0000256" key="2">
    <source>
        <dbReference type="ARBA" id="ARBA00023125"/>
    </source>
</evidence>
<sequence length="238" mass="26072">MKSPYGLDIIESCLSCTMRQDYLFCNLQPASLKTLDAIKTTASYPKGALLFVEGQLPRGIFIVCGGRAKLTTTSKEGKSIIIRIAEAGEVLGLSASVSGKPYEVTAELLEPTQANFIRRQDFLDFLQKHGDAALRVAQELSRNYHSAYEEIRSLGLSRSATEKLVKLLLEWDDHGGKGSANGKINVSLTHEELAQLIGSSRETVTRIFADLKKRKLITVKGSSISLKDHDALARMVSS</sequence>
<gene>
    <name evidence="6" type="ORF">HYX28_02890</name>
</gene>
<comment type="caution">
    <text evidence="6">The sequence shown here is derived from an EMBL/GenBank/DDBJ whole genome shotgun (WGS) entry which is preliminary data.</text>
</comment>